<comment type="caution">
    <text evidence="3">The sequence shown here is derived from an EMBL/GenBank/DDBJ whole genome shotgun (WGS) entry which is preliminary data.</text>
</comment>
<organism evidence="3 4">
    <name type="scientific">Mycena sanguinolenta</name>
    <dbReference type="NCBI Taxonomy" id="230812"/>
    <lineage>
        <taxon>Eukaryota</taxon>
        <taxon>Fungi</taxon>
        <taxon>Dikarya</taxon>
        <taxon>Basidiomycota</taxon>
        <taxon>Agaricomycotina</taxon>
        <taxon>Agaricomycetes</taxon>
        <taxon>Agaricomycetidae</taxon>
        <taxon>Agaricales</taxon>
        <taxon>Marasmiineae</taxon>
        <taxon>Mycenaceae</taxon>
        <taxon>Mycena</taxon>
    </lineage>
</organism>
<dbReference type="SMART" id="SM01111">
    <property type="entry name" value="CVNH"/>
    <property type="match status" value="1"/>
</dbReference>
<dbReference type="Pfam" id="PF08881">
    <property type="entry name" value="CVNH"/>
    <property type="match status" value="1"/>
</dbReference>
<dbReference type="InterPro" id="IPR036673">
    <property type="entry name" value="Cyanovirin-N_sf"/>
</dbReference>
<dbReference type="Proteomes" id="UP000623467">
    <property type="component" value="Unassembled WGS sequence"/>
</dbReference>
<evidence type="ECO:0000256" key="1">
    <source>
        <dbReference type="SAM" id="SignalP"/>
    </source>
</evidence>
<accession>A0A8H6Z026</accession>
<dbReference type="SUPFAM" id="SSF51322">
    <property type="entry name" value="Cyanovirin-N"/>
    <property type="match status" value="1"/>
</dbReference>
<dbReference type="AlphaFoldDB" id="A0A8H6Z026"/>
<evidence type="ECO:0000259" key="2">
    <source>
        <dbReference type="SMART" id="SM01111"/>
    </source>
</evidence>
<protein>
    <submittedName>
        <fullName evidence="3">Cyanovirin-N</fullName>
    </submittedName>
</protein>
<reference evidence="3" key="1">
    <citation type="submission" date="2020-05" db="EMBL/GenBank/DDBJ databases">
        <title>Mycena genomes resolve the evolution of fungal bioluminescence.</title>
        <authorList>
            <person name="Tsai I.J."/>
        </authorList>
    </citation>
    <scope>NUCLEOTIDE SEQUENCE</scope>
    <source>
        <strain evidence="3">160909Yilan</strain>
    </source>
</reference>
<proteinExistence type="predicted"/>
<keyword evidence="4" id="KW-1185">Reference proteome</keyword>
<feature type="chain" id="PRO_5034508991" evidence="1">
    <location>
        <begin position="22"/>
        <end position="123"/>
    </location>
</feature>
<evidence type="ECO:0000313" key="3">
    <source>
        <dbReference type="EMBL" id="KAF7367906.1"/>
    </source>
</evidence>
<feature type="signal peptide" evidence="1">
    <location>
        <begin position="1"/>
        <end position="21"/>
    </location>
</feature>
<dbReference type="EMBL" id="JACAZH010000005">
    <property type="protein sequence ID" value="KAF7367906.1"/>
    <property type="molecule type" value="Genomic_DNA"/>
</dbReference>
<evidence type="ECO:0000313" key="4">
    <source>
        <dbReference type="Proteomes" id="UP000623467"/>
    </source>
</evidence>
<gene>
    <name evidence="3" type="ORF">MSAN_00855400</name>
</gene>
<sequence length="123" mass="12985">MNALLSSVLFVLCAMTALTEAGDFEATCTFIDVRLDLFAVTAECQDHNGDFGPNMEKNLDLCVGNVNGSLVPGTNFNQTCSNITNPDFLIIAADCITPSGTTMESSINLNDAITNVDGVLTCP</sequence>
<feature type="domain" description="Cyanovirin-N" evidence="2">
    <location>
        <begin position="23"/>
        <end position="122"/>
    </location>
</feature>
<keyword evidence="1" id="KW-0732">Signal</keyword>
<name>A0A8H6Z026_9AGAR</name>
<dbReference type="InterPro" id="IPR011058">
    <property type="entry name" value="Cyanovirin-N"/>
</dbReference>
<dbReference type="Gene3D" id="2.30.60.10">
    <property type="entry name" value="Cyanovirin-N"/>
    <property type="match status" value="1"/>
</dbReference>
<dbReference type="OrthoDB" id="2950277at2759"/>